<evidence type="ECO:0000313" key="8">
    <source>
        <dbReference type="Proteomes" id="UP000054342"/>
    </source>
</evidence>
<dbReference type="STRING" id="348802.A0A0D2C1T1"/>
<dbReference type="OrthoDB" id="1047367at2759"/>
<evidence type="ECO:0000256" key="5">
    <source>
        <dbReference type="ARBA" id="ARBA00023033"/>
    </source>
</evidence>
<name>A0A0D2C1T1_9EURO</name>
<evidence type="ECO:0000256" key="3">
    <source>
        <dbReference type="ARBA" id="ARBA00022827"/>
    </source>
</evidence>
<keyword evidence="4" id="KW-0560">Oxidoreductase</keyword>
<dbReference type="InterPro" id="IPR023375">
    <property type="entry name" value="ADC_dom_sf"/>
</dbReference>
<evidence type="ECO:0000256" key="2">
    <source>
        <dbReference type="ARBA" id="ARBA00022630"/>
    </source>
</evidence>
<dbReference type="HOGENOM" id="CLU_014528_0_0_1"/>
<keyword evidence="5" id="KW-0503">Monooxygenase</keyword>
<evidence type="ECO:0000259" key="6">
    <source>
        <dbReference type="Pfam" id="PF01494"/>
    </source>
</evidence>
<dbReference type="Pfam" id="PF01494">
    <property type="entry name" value="FAD_binding_3"/>
    <property type="match status" value="1"/>
</dbReference>
<proteinExistence type="inferred from homology"/>
<dbReference type="GO" id="GO:0071949">
    <property type="term" value="F:FAD binding"/>
    <property type="evidence" value="ECO:0007669"/>
    <property type="project" value="InterPro"/>
</dbReference>
<accession>A0A0D2C1T1</accession>
<dbReference type="PANTHER" id="PTHR13789:SF261">
    <property type="entry name" value="HYDROXYLASE, PUTATIVE (AFU_ORTHOLOGUE AFUA_7G00590)-RELATED"/>
    <property type="match status" value="1"/>
</dbReference>
<protein>
    <recommendedName>
        <fullName evidence="6">FAD-binding domain-containing protein</fullName>
    </recommendedName>
</protein>
<dbReference type="InterPro" id="IPR010451">
    <property type="entry name" value="Acetoacetate_decarboxylase"/>
</dbReference>
<dbReference type="GO" id="GO:0004497">
    <property type="term" value="F:monooxygenase activity"/>
    <property type="evidence" value="ECO:0007669"/>
    <property type="project" value="UniProtKB-KW"/>
</dbReference>
<dbReference type="InterPro" id="IPR002938">
    <property type="entry name" value="FAD-bd"/>
</dbReference>
<dbReference type="PRINTS" id="PR00420">
    <property type="entry name" value="RNGMNOXGNASE"/>
</dbReference>
<keyword evidence="8" id="KW-1185">Reference proteome</keyword>
<dbReference type="AlphaFoldDB" id="A0A0D2C1T1"/>
<reference evidence="7 8" key="1">
    <citation type="submission" date="2015-01" db="EMBL/GenBank/DDBJ databases">
        <title>The Genome Sequence of Exophiala xenobiotica CBS118157.</title>
        <authorList>
            <consortium name="The Broad Institute Genomics Platform"/>
            <person name="Cuomo C."/>
            <person name="de Hoog S."/>
            <person name="Gorbushina A."/>
            <person name="Stielow B."/>
            <person name="Teixiera M."/>
            <person name="Abouelleil A."/>
            <person name="Chapman S.B."/>
            <person name="Priest M."/>
            <person name="Young S.K."/>
            <person name="Wortman J."/>
            <person name="Nusbaum C."/>
            <person name="Birren B."/>
        </authorList>
    </citation>
    <scope>NUCLEOTIDE SEQUENCE [LARGE SCALE GENOMIC DNA]</scope>
    <source>
        <strain evidence="7 8">CBS 118157</strain>
    </source>
</reference>
<dbReference type="Proteomes" id="UP000054342">
    <property type="component" value="Unassembled WGS sequence"/>
</dbReference>
<gene>
    <name evidence="7" type="ORF">PV05_03225</name>
</gene>
<dbReference type="GO" id="GO:0016829">
    <property type="term" value="F:lyase activity"/>
    <property type="evidence" value="ECO:0007669"/>
    <property type="project" value="InterPro"/>
</dbReference>
<dbReference type="InterPro" id="IPR050493">
    <property type="entry name" value="FAD-dep_Monooxygenase_BioMet"/>
</dbReference>
<dbReference type="PANTHER" id="PTHR13789">
    <property type="entry name" value="MONOOXYGENASE"/>
    <property type="match status" value="1"/>
</dbReference>
<dbReference type="InterPro" id="IPR036188">
    <property type="entry name" value="FAD/NAD-bd_sf"/>
</dbReference>
<keyword evidence="2" id="KW-0285">Flavoprotein</keyword>
<dbReference type="Pfam" id="PF06314">
    <property type="entry name" value="ADC"/>
    <property type="match status" value="1"/>
</dbReference>
<dbReference type="GeneID" id="25325133"/>
<evidence type="ECO:0000256" key="1">
    <source>
        <dbReference type="ARBA" id="ARBA00007992"/>
    </source>
</evidence>
<dbReference type="SUPFAM" id="SSF160104">
    <property type="entry name" value="Acetoacetate decarboxylase-like"/>
    <property type="match status" value="1"/>
</dbReference>
<dbReference type="FunFam" id="2.40.400.10:FF:000001">
    <property type="entry name" value="FAD binding domain protein"/>
    <property type="match status" value="1"/>
</dbReference>
<sequence>MAETISASSAAVNGYHHPGEKTSLKILIVGAGIAGLSAGVGLRHQGHEVHIYEQGQFAVETGAALHIAPNAHGVLKRLGVDVAASGANLMRMLTEYKSTGELQRQIDLELSNQNWQHEWLLAHRIHLHDTLKRTATSSTLPGIPVELNLSTPVVDIDPSNACITLKDGSIVRGDVVIGADGVHSRSRARVPGAENAKVFGSGKAAFRFMIERSAALEDSVTRPLAEKDGELIIWYAIDRRIVMYPTSHDTLLNFVCIHPEGESEASDDWNTQATHDRLLEVYRDFDPAVKALIAKANPESLKSWKLLDMPALPTWVNSRLALIGDAAHPFLPHQGQGAGCAIEDAVALSVVLERGLSPEEVPARLKLWESIRYDRANRIQEYSRLAGRDLKEGVKMDMTEYTNYNFGHDEFDNSTQRLREYKWAQVPKVYWRMPIQFGPMPGPRQNHQGTARNALKSTFTTASIKFKTSRTVLQNLFPPGDKKYRFKSPGTIAYASFSQTTLNKMEWLGGSGYSHLGLYIHGVEYTKSNGDIVSGTYMPILFESLTDPIVSGREELGMPKLYSAIDIYRGAESYRVNTSWQGSQWGNFRLEGLKPVTDLSNVTGKISGEDDDGILVYRYVPKVGRENKGIAADEHAVFVPYKEDMPQPVTQRVWQANRATFKIDALDWDCLPTLHHVIDRLQELPVYEVVGGKVVEGVGVPDVGAARRIE</sequence>
<organism evidence="7 8">
    <name type="scientific">Exophiala xenobiotica</name>
    <dbReference type="NCBI Taxonomy" id="348802"/>
    <lineage>
        <taxon>Eukaryota</taxon>
        <taxon>Fungi</taxon>
        <taxon>Dikarya</taxon>
        <taxon>Ascomycota</taxon>
        <taxon>Pezizomycotina</taxon>
        <taxon>Eurotiomycetes</taxon>
        <taxon>Chaetothyriomycetidae</taxon>
        <taxon>Chaetothyriales</taxon>
        <taxon>Herpotrichiellaceae</taxon>
        <taxon>Exophiala</taxon>
    </lineage>
</organism>
<comment type="similarity">
    <text evidence="1">Belongs to the paxM FAD-dependent monooxygenase family.</text>
</comment>
<dbReference type="SUPFAM" id="SSF54373">
    <property type="entry name" value="FAD-linked reductases, C-terminal domain"/>
    <property type="match status" value="1"/>
</dbReference>
<evidence type="ECO:0000256" key="4">
    <source>
        <dbReference type="ARBA" id="ARBA00023002"/>
    </source>
</evidence>
<dbReference type="SUPFAM" id="SSF51905">
    <property type="entry name" value="FAD/NAD(P)-binding domain"/>
    <property type="match status" value="1"/>
</dbReference>
<evidence type="ECO:0000313" key="7">
    <source>
        <dbReference type="EMBL" id="KIW58726.1"/>
    </source>
</evidence>
<feature type="domain" description="FAD-binding" evidence="6">
    <location>
        <begin position="25"/>
        <end position="380"/>
    </location>
</feature>
<dbReference type="Gene3D" id="3.50.50.60">
    <property type="entry name" value="FAD/NAD(P)-binding domain"/>
    <property type="match status" value="1"/>
</dbReference>
<dbReference type="EMBL" id="KN847318">
    <property type="protein sequence ID" value="KIW58726.1"/>
    <property type="molecule type" value="Genomic_DNA"/>
</dbReference>
<dbReference type="RefSeq" id="XP_013319310.1">
    <property type="nucleotide sequence ID" value="XM_013463856.1"/>
</dbReference>
<dbReference type="Gene3D" id="2.40.400.10">
    <property type="entry name" value="Acetoacetate decarboxylase-like"/>
    <property type="match status" value="1"/>
</dbReference>
<keyword evidence="3" id="KW-0274">FAD</keyword>